<reference evidence="4 5" key="1">
    <citation type="submission" date="2014-04" db="EMBL/GenBank/DDBJ databases">
        <authorList>
            <consortium name="DOE Joint Genome Institute"/>
            <person name="Kuo A."/>
            <person name="Tarkka M."/>
            <person name="Buscot F."/>
            <person name="Kohler A."/>
            <person name="Nagy L.G."/>
            <person name="Floudas D."/>
            <person name="Copeland A."/>
            <person name="Barry K.W."/>
            <person name="Cichocki N."/>
            <person name="Veneault-Fourrey C."/>
            <person name="LaButti K."/>
            <person name="Lindquist E.A."/>
            <person name="Lipzen A."/>
            <person name="Lundell T."/>
            <person name="Morin E."/>
            <person name="Murat C."/>
            <person name="Sun H."/>
            <person name="Tunlid A."/>
            <person name="Henrissat B."/>
            <person name="Grigoriev I.V."/>
            <person name="Hibbett D.S."/>
            <person name="Martin F."/>
            <person name="Nordberg H.P."/>
            <person name="Cantor M.N."/>
            <person name="Hua S.X."/>
        </authorList>
    </citation>
    <scope>NUCLEOTIDE SEQUENCE [LARGE SCALE GENOMIC DNA]</scope>
    <source>
        <strain evidence="4 5">F 1598</strain>
    </source>
</reference>
<comment type="similarity">
    <text evidence="1">Belongs to the thioesterase PaaI family.</text>
</comment>
<keyword evidence="2" id="KW-0378">Hydrolase</keyword>
<evidence type="ECO:0000256" key="2">
    <source>
        <dbReference type="ARBA" id="ARBA00022801"/>
    </source>
</evidence>
<protein>
    <recommendedName>
        <fullName evidence="3">Thioesterase domain-containing protein</fullName>
    </recommendedName>
</protein>
<dbReference type="Pfam" id="PF03061">
    <property type="entry name" value="4HBT"/>
    <property type="match status" value="1"/>
</dbReference>
<gene>
    <name evidence="4" type="ORF">PILCRDRAFT_611077</name>
</gene>
<dbReference type="InterPro" id="IPR039298">
    <property type="entry name" value="ACOT13"/>
</dbReference>
<organism evidence="4 5">
    <name type="scientific">Piloderma croceum (strain F 1598)</name>
    <dbReference type="NCBI Taxonomy" id="765440"/>
    <lineage>
        <taxon>Eukaryota</taxon>
        <taxon>Fungi</taxon>
        <taxon>Dikarya</taxon>
        <taxon>Basidiomycota</taxon>
        <taxon>Agaricomycotina</taxon>
        <taxon>Agaricomycetes</taxon>
        <taxon>Agaricomycetidae</taxon>
        <taxon>Atheliales</taxon>
        <taxon>Atheliaceae</taxon>
        <taxon>Piloderma</taxon>
    </lineage>
</organism>
<accession>A0A0C3AV50</accession>
<evidence type="ECO:0000313" key="5">
    <source>
        <dbReference type="Proteomes" id="UP000054166"/>
    </source>
</evidence>
<proteinExistence type="inferred from homology"/>
<evidence type="ECO:0000259" key="3">
    <source>
        <dbReference type="Pfam" id="PF03061"/>
    </source>
</evidence>
<dbReference type="OrthoDB" id="2831072at2759"/>
<dbReference type="EMBL" id="KN833021">
    <property type="protein sequence ID" value="KIM77853.1"/>
    <property type="molecule type" value="Genomic_DNA"/>
</dbReference>
<dbReference type="Gene3D" id="3.10.129.10">
    <property type="entry name" value="Hotdog Thioesterase"/>
    <property type="match status" value="1"/>
</dbReference>
<evidence type="ECO:0000256" key="1">
    <source>
        <dbReference type="ARBA" id="ARBA00008324"/>
    </source>
</evidence>
<dbReference type="PANTHER" id="PTHR21660:SF1">
    <property type="entry name" value="ACYL-COENZYME A THIOESTERASE 13"/>
    <property type="match status" value="1"/>
</dbReference>
<dbReference type="CDD" id="cd03443">
    <property type="entry name" value="PaaI_thioesterase"/>
    <property type="match status" value="1"/>
</dbReference>
<dbReference type="AlphaFoldDB" id="A0A0C3AV50"/>
<dbReference type="InterPro" id="IPR029069">
    <property type="entry name" value="HotDog_dom_sf"/>
</dbReference>
<dbReference type="InParanoid" id="A0A0C3AV50"/>
<dbReference type="Proteomes" id="UP000054166">
    <property type="component" value="Unassembled WGS sequence"/>
</dbReference>
<dbReference type="PANTHER" id="PTHR21660">
    <property type="entry name" value="THIOESTERASE SUPERFAMILY MEMBER-RELATED"/>
    <property type="match status" value="1"/>
</dbReference>
<feature type="domain" description="Thioesterase" evidence="3">
    <location>
        <begin position="87"/>
        <end position="164"/>
    </location>
</feature>
<sequence>MSKQKDNASEDASRIAGNVSLDLKEFIALQFKDIMVNKTGIGFAQSVGTRFTLTEISWLKKPEEPERMEARVVMEGIVDDDMANSWGNLHGGCTAYLADICTTMALLTFDMLTDGYRGSVSQALNMMYHSPASIGDKLRIVNTTMTVGSRAMSARCEIWNETHHRLVASAVHAKMVPSMPKQKAQL</sequence>
<dbReference type="SUPFAM" id="SSF54637">
    <property type="entry name" value="Thioesterase/thiol ester dehydrase-isomerase"/>
    <property type="match status" value="1"/>
</dbReference>
<reference evidence="5" key="2">
    <citation type="submission" date="2015-01" db="EMBL/GenBank/DDBJ databases">
        <title>Evolutionary Origins and Diversification of the Mycorrhizal Mutualists.</title>
        <authorList>
            <consortium name="DOE Joint Genome Institute"/>
            <consortium name="Mycorrhizal Genomics Consortium"/>
            <person name="Kohler A."/>
            <person name="Kuo A."/>
            <person name="Nagy L.G."/>
            <person name="Floudas D."/>
            <person name="Copeland A."/>
            <person name="Barry K.W."/>
            <person name="Cichocki N."/>
            <person name="Veneault-Fourrey C."/>
            <person name="LaButti K."/>
            <person name="Lindquist E.A."/>
            <person name="Lipzen A."/>
            <person name="Lundell T."/>
            <person name="Morin E."/>
            <person name="Murat C."/>
            <person name="Riley R."/>
            <person name="Ohm R."/>
            <person name="Sun H."/>
            <person name="Tunlid A."/>
            <person name="Henrissat B."/>
            <person name="Grigoriev I.V."/>
            <person name="Hibbett D.S."/>
            <person name="Martin F."/>
        </authorList>
    </citation>
    <scope>NUCLEOTIDE SEQUENCE [LARGE SCALE GENOMIC DNA]</scope>
    <source>
        <strain evidence="5">F 1598</strain>
    </source>
</reference>
<keyword evidence="5" id="KW-1185">Reference proteome</keyword>
<evidence type="ECO:0000313" key="4">
    <source>
        <dbReference type="EMBL" id="KIM77853.1"/>
    </source>
</evidence>
<dbReference type="HOGENOM" id="CLU_085799_2_0_1"/>
<name>A0A0C3AV50_PILCF</name>
<dbReference type="InterPro" id="IPR006683">
    <property type="entry name" value="Thioestr_dom"/>
</dbReference>
<dbReference type="GO" id="GO:0047617">
    <property type="term" value="F:fatty acyl-CoA hydrolase activity"/>
    <property type="evidence" value="ECO:0007669"/>
    <property type="project" value="InterPro"/>
</dbReference>